<evidence type="ECO:0000259" key="2">
    <source>
        <dbReference type="Pfam" id="PF13185"/>
    </source>
</evidence>
<comment type="caution">
    <text evidence="3">The sequence shown here is derived from an EMBL/GenBank/DDBJ whole genome shotgun (WGS) entry which is preliminary data.</text>
</comment>
<proteinExistence type="predicted"/>
<dbReference type="EMBL" id="BARW01039378">
    <property type="protein sequence ID" value="GAJ19970.1"/>
    <property type="molecule type" value="Genomic_DNA"/>
</dbReference>
<evidence type="ECO:0000313" key="3">
    <source>
        <dbReference type="EMBL" id="GAJ19970.1"/>
    </source>
</evidence>
<evidence type="ECO:0000256" key="1">
    <source>
        <dbReference type="SAM" id="Coils"/>
    </source>
</evidence>
<dbReference type="InterPro" id="IPR029016">
    <property type="entry name" value="GAF-like_dom_sf"/>
</dbReference>
<dbReference type="Gene3D" id="3.30.450.40">
    <property type="match status" value="1"/>
</dbReference>
<dbReference type="AlphaFoldDB" id="X1W0C6"/>
<organism evidence="3">
    <name type="scientific">marine sediment metagenome</name>
    <dbReference type="NCBI Taxonomy" id="412755"/>
    <lineage>
        <taxon>unclassified sequences</taxon>
        <taxon>metagenomes</taxon>
        <taxon>ecological metagenomes</taxon>
    </lineage>
</organism>
<gene>
    <name evidence="3" type="ORF">S12H4_60009</name>
</gene>
<dbReference type="InterPro" id="IPR003018">
    <property type="entry name" value="GAF"/>
</dbReference>
<dbReference type="SUPFAM" id="SSF55781">
    <property type="entry name" value="GAF domain-like"/>
    <property type="match status" value="1"/>
</dbReference>
<feature type="coiled-coil region" evidence="1">
    <location>
        <begin position="96"/>
        <end position="123"/>
    </location>
</feature>
<feature type="domain" description="GAF" evidence="2">
    <location>
        <begin position="4"/>
        <end position="83"/>
    </location>
</feature>
<name>X1W0C6_9ZZZZ</name>
<accession>X1W0C6</accession>
<sequence length="135" mass="15704">QRLGDDSPSAWVYENRVPLYVDNIANSDVFQKRFNHYMGNSFFLTPIFSNKKVIGILSITDKVGEDVFSEEEQEVLLKIAGLVISTLNYQRMIDSVKKKNKALRKKELQLRDLEKLKTELFINQFKSTLFEPDNI</sequence>
<reference evidence="3" key="1">
    <citation type="journal article" date="2014" name="Front. Microbiol.">
        <title>High frequency of phylogenetically diverse reductive dehalogenase-homologous genes in deep subseafloor sedimentary metagenomes.</title>
        <authorList>
            <person name="Kawai M."/>
            <person name="Futagami T."/>
            <person name="Toyoda A."/>
            <person name="Takaki Y."/>
            <person name="Nishi S."/>
            <person name="Hori S."/>
            <person name="Arai W."/>
            <person name="Tsubouchi T."/>
            <person name="Morono Y."/>
            <person name="Uchiyama I."/>
            <person name="Ito T."/>
            <person name="Fujiyama A."/>
            <person name="Inagaki F."/>
            <person name="Takami H."/>
        </authorList>
    </citation>
    <scope>NUCLEOTIDE SEQUENCE</scope>
    <source>
        <strain evidence="3">Expedition CK06-06</strain>
    </source>
</reference>
<protein>
    <recommendedName>
        <fullName evidence="2">GAF domain-containing protein</fullName>
    </recommendedName>
</protein>
<feature type="non-terminal residue" evidence="3">
    <location>
        <position position="1"/>
    </location>
</feature>
<keyword evidence="1" id="KW-0175">Coiled coil</keyword>
<dbReference type="Pfam" id="PF13185">
    <property type="entry name" value="GAF_2"/>
    <property type="match status" value="1"/>
</dbReference>